<keyword evidence="3" id="KW-1185">Reference proteome</keyword>
<evidence type="ECO:0000256" key="1">
    <source>
        <dbReference type="SAM" id="Phobius"/>
    </source>
</evidence>
<accession>A0ABT6JRE9</accession>
<gene>
    <name evidence="2" type="ORF">QFW81_04870</name>
</gene>
<dbReference type="EMBL" id="JARXRO010000012">
    <property type="protein sequence ID" value="MDH5833259.1"/>
    <property type="molecule type" value="Genomic_DNA"/>
</dbReference>
<name>A0ABT6JRE9_9GAMM</name>
<comment type="caution">
    <text evidence="2">The sequence shown here is derived from an EMBL/GenBank/DDBJ whole genome shotgun (WGS) entry which is preliminary data.</text>
</comment>
<reference evidence="2 3" key="1">
    <citation type="submission" date="2023-04" db="EMBL/GenBank/DDBJ databases">
        <title>Luteimonas sp. M1R5S59.</title>
        <authorList>
            <person name="Sun J.-Q."/>
        </authorList>
    </citation>
    <scope>NUCLEOTIDE SEQUENCE [LARGE SCALE GENOMIC DNA]</scope>
    <source>
        <strain evidence="2 3">M1R5S59</strain>
    </source>
</reference>
<feature type="transmembrane region" description="Helical" evidence="1">
    <location>
        <begin position="87"/>
        <end position="112"/>
    </location>
</feature>
<dbReference type="RefSeq" id="WP_280577469.1">
    <property type="nucleotide sequence ID" value="NZ_JARXRO010000012.1"/>
</dbReference>
<dbReference type="Proteomes" id="UP001156873">
    <property type="component" value="Unassembled WGS sequence"/>
</dbReference>
<keyword evidence="1" id="KW-0472">Membrane</keyword>
<organism evidence="2 3">
    <name type="scientific">Luteimonas kalidii</name>
    <dbReference type="NCBI Taxonomy" id="3042025"/>
    <lineage>
        <taxon>Bacteria</taxon>
        <taxon>Pseudomonadati</taxon>
        <taxon>Pseudomonadota</taxon>
        <taxon>Gammaproteobacteria</taxon>
        <taxon>Lysobacterales</taxon>
        <taxon>Lysobacteraceae</taxon>
        <taxon>Luteimonas</taxon>
    </lineage>
</organism>
<protein>
    <recommendedName>
        <fullName evidence="4">Transmembrane protein</fullName>
    </recommendedName>
</protein>
<keyword evidence="1" id="KW-0812">Transmembrane</keyword>
<evidence type="ECO:0008006" key="4">
    <source>
        <dbReference type="Google" id="ProtNLM"/>
    </source>
</evidence>
<keyword evidence="1" id="KW-1133">Transmembrane helix</keyword>
<evidence type="ECO:0000313" key="2">
    <source>
        <dbReference type="EMBL" id="MDH5833259.1"/>
    </source>
</evidence>
<feature type="transmembrane region" description="Helical" evidence="1">
    <location>
        <begin position="20"/>
        <end position="38"/>
    </location>
</feature>
<feature type="transmembrane region" description="Helical" evidence="1">
    <location>
        <begin position="50"/>
        <end position="75"/>
    </location>
</feature>
<evidence type="ECO:0000313" key="3">
    <source>
        <dbReference type="Proteomes" id="UP001156873"/>
    </source>
</evidence>
<proteinExistence type="predicted"/>
<sequence length="116" mass="11772">MIAGDSFLAVFLSTLAGQAPVLLVELGFAIAVLVMLLVQGPKLGRARGVALAGAGLLVALAVVTRVVFAGMQAWIIEGGIAPATVGLAYTAVGIVFQALHGVAIVLLALAVIRRRD</sequence>